<proteinExistence type="predicted"/>
<dbReference type="RefSeq" id="WP_018474574.1">
    <property type="nucleotide sequence ID" value="NZ_BMWX01000004.1"/>
</dbReference>
<reference evidence="3" key="1">
    <citation type="journal article" date="2014" name="Int. J. Syst. Evol. Microbiol.">
        <title>Complete genome sequence of Corynebacterium casei LMG S-19264T (=DSM 44701T), isolated from a smear-ripened cheese.</title>
        <authorList>
            <consortium name="US DOE Joint Genome Institute (JGI-PGF)"/>
            <person name="Walter F."/>
            <person name="Albersmeier A."/>
            <person name="Kalinowski J."/>
            <person name="Ruckert C."/>
        </authorList>
    </citation>
    <scope>NUCLEOTIDE SEQUENCE</scope>
    <source>
        <strain evidence="3">KCTC 12368</strain>
    </source>
</reference>
<organism evidence="3 4">
    <name type="scientific">Echinicola pacifica</name>
    <dbReference type="NCBI Taxonomy" id="346377"/>
    <lineage>
        <taxon>Bacteria</taxon>
        <taxon>Pseudomonadati</taxon>
        <taxon>Bacteroidota</taxon>
        <taxon>Cytophagia</taxon>
        <taxon>Cytophagales</taxon>
        <taxon>Cyclobacteriaceae</taxon>
        <taxon>Echinicola</taxon>
    </lineage>
</organism>
<dbReference type="InterPro" id="IPR016163">
    <property type="entry name" value="Ald_DH_C"/>
</dbReference>
<name>A0A918US13_9BACT</name>
<dbReference type="Gene3D" id="3.40.605.10">
    <property type="entry name" value="Aldehyde Dehydrogenase, Chain A, domain 1"/>
    <property type="match status" value="2"/>
</dbReference>
<dbReference type="CDD" id="cd07129">
    <property type="entry name" value="ALDH_KGSADH"/>
    <property type="match status" value="1"/>
</dbReference>
<dbReference type="EMBL" id="BMWX01000004">
    <property type="protein sequence ID" value="GGZ30365.1"/>
    <property type="molecule type" value="Genomic_DNA"/>
</dbReference>
<dbReference type="InterPro" id="IPR016162">
    <property type="entry name" value="Ald_DH_N"/>
</dbReference>
<gene>
    <name evidence="3" type="ORF">GCM10007049_23810</name>
</gene>
<dbReference type="SUPFAM" id="SSF53720">
    <property type="entry name" value="ALDH-like"/>
    <property type="match status" value="1"/>
</dbReference>
<evidence type="ECO:0000256" key="1">
    <source>
        <dbReference type="ARBA" id="ARBA00023002"/>
    </source>
</evidence>
<feature type="domain" description="Aldehyde dehydrogenase" evidence="2">
    <location>
        <begin position="2"/>
        <end position="364"/>
    </location>
</feature>
<dbReference type="Pfam" id="PF00171">
    <property type="entry name" value="Aldedh"/>
    <property type="match status" value="1"/>
</dbReference>
<comment type="caution">
    <text evidence="3">The sequence shown here is derived from an EMBL/GenBank/DDBJ whole genome shotgun (WGS) entry which is preliminary data.</text>
</comment>
<keyword evidence="4" id="KW-1185">Reference proteome</keyword>
<dbReference type="AlphaFoldDB" id="A0A918US13"/>
<dbReference type="Proteomes" id="UP000619457">
    <property type="component" value="Unassembled WGS sequence"/>
</dbReference>
<reference evidence="3" key="2">
    <citation type="submission" date="2020-09" db="EMBL/GenBank/DDBJ databases">
        <authorList>
            <person name="Sun Q."/>
            <person name="Kim S."/>
        </authorList>
    </citation>
    <scope>NUCLEOTIDE SEQUENCE</scope>
    <source>
        <strain evidence="3">KCTC 12368</strain>
    </source>
</reference>
<dbReference type="InterPro" id="IPR050740">
    <property type="entry name" value="Aldehyde_DH_Superfamily"/>
</dbReference>
<accession>A0A918US13</accession>
<evidence type="ECO:0000259" key="2">
    <source>
        <dbReference type="Pfam" id="PF00171"/>
    </source>
</evidence>
<dbReference type="PANTHER" id="PTHR43353">
    <property type="entry name" value="SUCCINATE-SEMIALDEHYDE DEHYDROGENASE, MITOCHONDRIAL"/>
    <property type="match status" value="1"/>
</dbReference>
<dbReference type="InterPro" id="IPR015590">
    <property type="entry name" value="Aldehyde_DH_dom"/>
</dbReference>
<dbReference type="Gene3D" id="3.40.309.10">
    <property type="entry name" value="Aldehyde Dehydrogenase, Chain A, domain 2"/>
    <property type="match status" value="1"/>
</dbReference>
<dbReference type="InterPro" id="IPR044151">
    <property type="entry name" value="ALDH_KGSADH"/>
</dbReference>
<keyword evidence="1" id="KW-0560">Oxidoreductase</keyword>
<dbReference type="PANTHER" id="PTHR43353:SF3">
    <property type="entry name" value="ALDEHYDE DEHYDROGENASE-RELATED"/>
    <property type="match status" value="1"/>
</dbReference>
<dbReference type="InterPro" id="IPR016161">
    <property type="entry name" value="Ald_DH/histidinol_DH"/>
</dbReference>
<protein>
    <submittedName>
        <fullName evidence="3">2,5-dioxovalerate dehydrogenase</fullName>
    </submittedName>
</protein>
<evidence type="ECO:0000313" key="3">
    <source>
        <dbReference type="EMBL" id="GGZ30365.1"/>
    </source>
</evidence>
<dbReference type="GO" id="GO:0016620">
    <property type="term" value="F:oxidoreductase activity, acting on the aldehyde or oxo group of donors, NAD or NADP as acceptor"/>
    <property type="evidence" value="ECO:0007669"/>
    <property type="project" value="InterPro"/>
</dbReference>
<evidence type="ECO:0000313" key="4">
    <source>
        <dbReference type="Proteomes" id="UP000619457"/>
    </source>
</evidence>
<sequence>MQLDHIMQQSAAAFSQYKETSLAQRATFLRHLAELLDQGVERLLPIACAESHLPEGRIKGELARTTGQIRLFATYLEEGSWLEVTIDHGDPDRSPAPKPDLRRMLVPLGPVIVFGASNFPLAFSTAGGDSISALAAGCTVVYKGHPAHPETSLLVFELVQAALKEQDLPAAIFQHVAGGIAEGQELVQHPLAEAVAFTGSYTGGKALFDLAYARPKPIPVYAEMGSTNPIVALEEYCEANMEKMASDYSQSLTLGAGQFCTNPGLLFIPESKADDFAALAAKLLAAMPSQLMLHPGIQSAYASAVEAMKAQAGLEWICTPDHLTAALPALARVKMEDWSASHRLHEEVFGPFGLMVTYADREQLHAMPALLQGQLTITLWAEEQELAAHEGLIAGLGSRCGRLLFGGVPTGVEVGHAMQHGGPFPATTDSRSTSVGVHAIKRFARPLAYQNCPDSLLPEALKEKNPLKISRTVDGKLSLGD</sequence>